<evidence type="ECO:0000256" key="2">
    <source>
        <dbReference type="SAM" id="MobiDB-lite"/>
    </source>
</evidence>
<dbReference type="CDD" id="cd14686">
    <property type="entry name" value="bZIP"/>
    <property type="match status" value="1"/>
</dbReference>
<dbReference type="Proteomes" id="UP001485043">
    <property type="component" value="Unassembled WGS sequence"/>
</dbReference>
<feature type="region of interest" description="Disordered" evidence="2">
    <location>
        <begin position="107"/>
        <end position="193"/>
    </location>
</feature>
<feature type="coiled-coil region" evidence="1">
    <location>
        <begin position="207"/>
        <end position="248"/>
    </location>
</feature>
<keyword evidence="1" id="KW-0175">Coiled coil</keyword>
<proteinExistence type="predicted"/>
<organism evidence="3 4">
    <name type="scientific">Apatococcus fuscideae</name>
    <dbReference type="NCBI Taxonomy" id="2026836"/>
    <lineage>
        <taxon>Eukaryota</taxon>
        <taxon>Viridiplantae</taxon>
        <taxon>Chlorophyta</taxon>
        <taxon>core chlorophytes</taxon>
        <taxon>Trebouxiophyceae</taxon>
        <taxon>Chlorellales</taxon>
        <taxon>Chlorellaceae</taxon>
        <taxon>Apatococcus</taxon>
    </lineage>
</organism>
<reference evidence="3 4" key="1">
    <citation type="journal article" date="2024" name="Nat. Commun.">
        <title>Phylogenomics reveals the evolutionary origins of lichenization in chlorophyte algae.</title>
        <authorList>
            <person name="Puginier C."/>
            <person name="Libourel C."/>
            <person name="Otte J."/>
            <person name="Skaloud P."/>
            <person name="Haon M."/>
            <person name="Grisel S."/>
            <person name="Petersen M."/>
            <person name="Berrin J.G."/>
            <person name="Delaux P.M."/>
            <person name="Dal Grande F."/>
            <person name="Keller J."/>
        </authorList>
    </citation>
    <scope>NUCLEOTIDE SEQUENCE [LARGE SCALE GENOMIC DNA]</scope>
    <source>
        <strain evidence="3 4">SAG 2523</strain>
    </source>
</reference>
<protein>
    <recommendedName>
        <fullName evidence="5">BZIP domain-containing protein</fullName>
    </recommendedName>
</protein>
<dbReference type="SUPFAM" id="SSF57959">
    <property type="entry name" value="Leucine zipper domain"/>
    <property type="match status" value="1"/>
</dbReference>
<feature type="compositionally biased region" description="Polar residues" evidence="2">
    <location>
        <begin position="53"/>
        <end position="71"/>
    </location>
</feature>
<accession>A0AAW1T5K9</accession>
<gene>
    <name evidence="3" type="ORF">WJX84_000293</name>
</gene>
<feature type="region of interest" description="Disordered" evidence="2">
    <location>
        <begin position="40"/>
        <end position="71"/>
    </location>
</feature>
<dbReference type="EMBL" id="JALJOV010000371">
    <property type="protein sequence ID" value="KAK9864291.1"/>
    <property type="molecule type" value="Genomic_DNA"/>
</dbReference>
<sequence length="600" mass="67954">MNVSTNGRPEDDALNRLGLEDELFLQSILAGNSTHQLQHFFQQQQQQQQQHQPYGSGSLPNLKFPQTHSPSLSDILPRSISGFVSSSSPAALQCPTLQIDALDPSLKRGRYSPTSPALVPGHPAMSVQSSAHHRSQWPADFQAFTQQQHKPVPTDSQLAPFTSVANGFTPQRSNSGPDENEGADEAASGRTRDSVLQRNRLAQRKFRVRQKERMKSTKEQLEVMTAEMNQLKMEKSQLETRTRILEQVVKLNTVHEARLHATSEIMSREQELLLEEMAIFVNLVDGKPNGTHHTADAKQWTMHEVMENIFPRYIDKLKSLLSQSGERESSPAYGELNHLVNTRREHEKRRALFSCYYWAVYSWNLQEMRTAQSPPTTAAWSIILTQLQLTEQQELGLLRSQQHLIARLQAVSKERSHILSAVGLELLQTNQGSWHLCSSVQQLQRNFGQEREAVFQFLFTFCDEMLTAQQEARLEAASFPWCPDFWEMTNLLAAKHKQPPAPLLSGLEVSGPALRPLLPLNTAFQFLTKPLMTRGLGMRLKRGIAIDPFETVVPASAFPIASIEQLRPMSLHDVHCGGYREQMFWTWAKSNLPNYIQIPC</sequence>
<evidence type="ECO:0000313" key="4">
    <source>
        <dbReference type="Proteomes" id="UP001485043"/>
    </source>
</evidence>
<evidence type="ECO:0008006" key="5">
    <source>
        <dbReference type="Google" id="ProtNLM"/>
    </source>
</evidence>
<feature type="compositionally biased region" description="Polar residues" evidence="2">
    <location>
        <begin position="143"/>
        <end position="177"/>
    </location>
</feature>
<feature type="compositionally biased region" description="Low complexity" evidence="2">
    <location>
        <begin position="40"/>
        <end position="52"/>
    </location>
</feature>
<evidence type="ECO:0000313" key="3">
    <source>
        <dbReference type="EMBL" id="KAK9864291.1"/>
    </source>
</evidence>
<keyword evidence="4" id="KW-1185">Reference proteome</keyword>
<dbReference type="AlphaFoldDB" id="A0AAW1T5K9"/>
<comment type="caution">
    <text evidence="3">The sequence shown here is derived from an EMBL/GenBank/DDBJ whole genome shotgun (WGS) entry which is preliminary data.</text>
</comment>
<dbReference type="InterPro" id="IPR046347">
    <property type="entry name" value="bZIP_sf"/>
</dbReference>
<evidence type="ECO:0000256" key="1">
    <source>
        <dbReference type="SAM" id="Coils"/>
    </source>
</evidence>
<dbReference type="GO" id="GO:0003700">
    <property type="term" value="F:DNA-binding transcription factor activity"/>
    <property type="evidence" value="ECO:0007669"/>
    <property type="project" value="InterPro"/>
</dbReference>
<name>A0AAW1T5K9_9CHLO</name>